<feature type="domain" description="AMP-binding enzyme C-terminal" evidence="7">
    <location>
        <begin position="411"/>
        <end position="486"/>
    </location>
</feature>
<dbReference type="InterPro" id="IPR020845">
    <property type="entry name" value="AMP-binding_CS"/>
</dbReference>
<dbReference type="Pfam" id="PF00501">
    <property type="entry name" value="AMP-binding"/>
    <property type="match status" value="1"/>
</dbReference>
<dbReference type="SUPFAM" id="SSF56801">
    <property type="entry name" value="Acetyl-CoA synthetase-like"/>
    <property type="match status" value="1"/>
</dbReference>
<evidence type="ECO:0000256" key="5">
    <source>
        <dbReference type="ARBA" id="ARBA00067668"/>
    </source>
</evidence>
<protein>
    <recommendedName>
        <fullName evidence="5">3-methylmercaptopropionyl-CoA ligase</fullName>
        <ecNumber evidence="4">6.2.1.44</ecNumber>
    </recommendedName>
</protein>
<proteinExistence type="inferred from homology"/>
<comment type="catalytic activity">
    <reaction evidence="3">
        <text>3-(methylsulfanyl)propanoate + ATP + CoA = 3-(methylsulfanyl)propanoyl-CoA + AMP + diphosphate</text>
        <dbReference type="Rhea" id="RHEA:43052"/>
        <dbReference type="ChEBI" id="CHEBI:30616"/>
        <dbReference type="ChEBI" id="CHEBI:33019"/>
        <dbReference type="ChEBI" id="CHEBI:49016"/>
        <dbReference type="ChEBI" id="CHEBI:57287"/>
        <dbReference type="ChEBI" id="CHEBI:82815"/>
        <dbReference type="ChEBI" id="CHEBI:456215"/>
        <dbReference type="EC" id="6.2.1.44"/>
    </reaction>
    <physiologicalReaction direction="left-to-right" evidence="3">
        <dbReference type="Rhea" id="RHEA:43053"/>
    </physiologicalReaction>
</comment>
<dbReference type="Proteomes" id="UP000075787">
    <property type="component" value="Unassembled WGS sequence"/>
</dbReference>
<dbReference type="InterPro" id="IPR025110">
    <property type="entry name" value="AMP-bd_C"/>
</dbReference>
<dbReference type="EC" id="6.2.1.44" evidence="4"/>
<reference evidence="8 9" key="1">
    <citation type="submission" date="2015-12" db="EMBL/GenBank/DDBJ databases">
        <title>Genome sequence of Tistrella mobilis MCCC 1A02139.</title>
        <authorList>
            <person name="Lu L."/>
            <person name="Lai Q."/>
            <person name="Shao Z."/>
            <person name="Qian P."/>
        </authorList>
    </citation>
    <scope>NUCLEOTIDE SEQUENCE [LARGE SCALE GENOMIC DNA]</scope>
    <source>
        <strain evidence="8 9">MCCC 1A02139</strain>
    </source>
</reference>
<dbReference type="GeneID" id="97239780"/>
<dbReference type="EMBL" id="LPZR01000174">
    <property type="protein sequence ID" value="KYO51405.1"/>
    <property type="molecule type" value="Genomic_DNA"/>
</dbReference>
<dbReference type="InterPro" id="IPR020459">
    <property type="entry name" value="AMP-binding"/>
</dbReference>
<evidence type="ECO:0000259" key="7">
    <source>
        <dbReference type="Pfam" id="PF13193"/>
    </source>
</evidence>
<feature type="domain" description="AMP-dependent synthetase/ligase" evidence="6">
    <location>
        <begin position="9"/>
        <end position="361"/>
    </location>
</feature>
<accession>A0A162KJ46</accession>
<name>A0A162KJ46_9PROT</name>
<dbReference type="PANTHER" id="PTHR43767">
    <property type="entry name" value="LONG-CHAIN-FATTY-ACID--COA LIGASE"/>
    <property type="match status" value="1"/>
</dbReference>
<keyword evidence="2" id="KW-0436">Ligase</keyword>
<dbReference type="RefSeq" id="WP_062766347.1">
    <property type="nucleotide sequence ID" value="NZ_CP121043.1"/>
</dbReference>
<dbReference type="FunFam" id="3.30.300.30:FF:000008">
    <property type="entry name" value="2,3-dihydroxybenzoate-AMP ligase"/>
    <property type="match status" value="1"/>
</dbReference>
<dbReference type="InterPro" id="IPR045851">
    <property type="entry name" value="AMP-bd_C_sf"/>
</dbReference>
<dbReference type="GO" id="GO:0016878">
    <property type="term" value="F:acid-thiol ligase activity"/>
    <property type="evidence" value="ECO:0007669"/>
    <property type="project" value="UniProtKB-ARBA"/>
</dbReference>
<dbReference type="PRINTS" id="PR00154">
    <property type="entry name" value="AMPBINDING"/>
</dbReference>
<dbReference type="Gene3D" id="3.30.300.30">
    <property type="match status" value="1"/>
</dbReference>
<dbReference type="InterPro" id="IPR050237">
    <property type="entry name" value="ATP-dep_AMP-bd_enzyme"/>
</dbReference>
<dbReference type="OrthoDB" id="9803968at2"/>
<organism evidence="8 9">
    <name type="scientific">Tistrella mobilis</name>
    <dbReference type="NCBI Taxonomy" id="171437"/>
    <lineage>
        <taxon>Bacteria</taxon>
        <taxon>Pseudomonadati</taxon>
        <taxon>Pseudomonadota</taxon>
        <taxon>Alphaproteobacteria</taxon>
        <taxon>Geminicoccales</taxon>
        <taxon>Geminicoccaceae</taxon>
        <taxon>Tistrella</taxon>
    </lineage>
</organism>
<gene>
    <name evidence="8" type="ORF">AUP44_09160</name>
</gene>
<evidence type="ECO:0000313" key="9">
    <source>
        <dbReference type="Proteomes" id="UP000075787"/>
    </source>
</evidence>
<sequence>MNIASWLHQTALCWPDRPAVFEGDRLHQSYDGLAGAVSDRARHLARVHGIVKGDRVAIFAKNAAAYLETLHACWWIGAVAVPINGKLHPAEAAWIVRDSGAKLAFTDTGEVLGACPGLTELALGAPVPTGGPRTAPVACDRNDLAWLFYTSGTTGRPKGVMLTHDNLRQMTLCYALDVDQPRAGDHMLYAAPMSHGAGLYMFAQIRAGGAHLVPASHGFDPAEIMALARSHGDLVFFAAPTMVKRLVTAARAVGYDGSGIRTIIYGGGPMYAADIDEAVAAFGPRFVQIYGQGESPMTISVLPRALVADRSHPNWQARRASVGFAHGAVAVSIRDADGRELAPGETGEICVEGPTVMRGYWNRPEATAETLKDGWLHTGDLGHLDAEGFLHLTDRSKDVIISGGTNIYPREVEEALLLHPAVFEVAVIGEHDDDWGERVVAFVVTAGTDAADAATLDLWCRQQIAAFKRPKRYVFVDALPKNNYGKVLKTELRAMAADQPPAVPGLNRPTNR</sequence>
<dbReference type="PROSITE" id="PS00455">
    <property type="entry name" value="AMP_BINDING"/>
    <property type="match status" value="1"/>
</dbReference>
<evidence type="ECO:0000256" key="3">
    <source>
        <dbReference type="ARBA" id="ARBA00051915"/>
    </source>
</evidence>
<evidence type="ECO:0000256" key="1">
    <source>
        <dbReference type="ARBA" id="ARBA00006432"/>
    </source>
</evidence>
<dbReference type="Gene3D" id="3.40.50.12780">
    <property type="entry name" value="N-terminal domain of ligase-like"/>
    <property type="match status" value="1"/>
</dbReference>
<dbReference type="Pfam" id="PF13193">
    <property type="entry name" value="AMP-binding_C"/>
    <property type="match status" value="1"/>
</dbReference>
<evidence type="ECO:0000313" key="8">
    <source>
        <dbReference type="EMBL" id="KYO51405.1"/>
    </source>
</evidence>
<dbReference type="AlphaFoldDB" id="A0A162KJ46"/>
<dbReference type="InterPro" id="IPR000873">
    <property type="entry name" value="AMP-dep_synth/lig_dom"/>
</dbReference>
<evidence type="ECO:0000256" key="4">
    <source>
        <dbReference type="ARBA" id="ARBA00066616"/>
    </source>
</evidence>
<evidence type="ECO:0000256" key="2">
    <source>
        <dbReference type="ARBA" id="ARBA00022598"/>
    </source>
</evidence>
<dbReference type="InterPro" id="IPR042099">
    <property type="entry name" value="ANL_N_sf"/>
</dbReference>
<comment type="similarity">
    <text evidence="1">Belongs to the ATP-dependent AMP-binding enzyme family.</text>
</comment>
<evidence type="ECO:0000259" key="6">
    <source>
        <dbReference type="Pfam" id="PF00501"/>
    </source>
</evidence>
<comment type="caution">
    <text evidence="8">The sequence shown here is derived from an EMBL/GenBank/DDBJ whole genome shotgun (WGS) entry which is preliminary data.</text>
</comment>
<dbReference type="PANTHER" id="PTHR43767:SF1">
    <property type="entry name" value="NONRIBOSOMAL PEPTIDE SYNTHASE PES1 (EUROFUNG)-RELATED"/>
    <property type="match status" value="1"/>
</dbReference>